<name>A0A2K2H5V8_9BACT</name>
<organism evidence="5 6">
    <name type="scientific">Geothermobacter hydrogeniphilus</name>
    <dbReference type="NCBI Taxonomy" id="1969733"/>
    <lineage>
        <taxon>Bacteria</taxon>
        <taxon>Pseudomonadati</taxon>
        <taxon>Thermodesulfobacteriota</taxon>
        <taxon>Desulfuromonadia</taxon>
        <taxon>Desulfuromonadales</taxon>
        <taxon>Geothermobacteraceae</taxon>
        <taxon>Geothermobacter</taxon>
    </lineage>
</organism>
<dbReference type="RefSeq" id="WP_103116845.1">
    <property type="nucleotide sequence ID" value="NZ_PPFX01000060.1"/>
</dbReference>
<feature type="domain" description="AMP-binding enzyme C-terminal" evidence="4">
    <location>
        <begin position="485"/>
        <end position="559"/>
    </location>
</feature>
<dbReference type="SUPFAM" id="SSF56801">
    <property type="entry name" value="Acetyl-CoA synthetase-like"/>
    <property type="match status" value="1"/>
</dbReference>
<dbReference type="Pfam" id="PF13193">
    <property type="entry name" value="AMP-binding_C"/>
    <property type="match status" value="1"/>
</dbReference>
<dbReference type="GO" id="GO:0016405">
    <property type="term" value="F:CoA-ligase activity"/>
    <property type="evidence" value="ECO:0007669"/>
    <property type="project" value="TreeGrafter"/>
</dbReference>
<accession>A0A2K2H5V8</accession>
<dbReference type="Pfam" id="PF00501">
    <property type="entry name" value="AMP-binding"/>
    <property type="match status" value="1"/>
</dbReference>
<reference evidence="5 6" key="1">
    <citation type="journal article" date="2018" name="Genome Announc.">
        <title>Genome Sequence of Geothermobacter sp. HR-1 Iron Reducer from the Loihi Seamount.</title>
        <authorList>
            <person name="Smith H."/>
            <person name="Abuyen K."/>
            <person name="Tremblay J."/>
            <person name="Savalia P."/>
            <person name="Perez-Rodriguez I."/>
            <person name="Emerson D."/>
            <person name="Tully B."/>
            <person name="Amend J."/>
        </authorList>
    </citation>
    <scope>NUCLEOTIDE SEQUENCE [LARGE SCALE GENOMIC DNA]</scope>
    <source>
        <strain evidence="5 6">HR-1</strain>
    </source>
</reference>
<proteinExistence type="inferred from homology"/>
<keyword evidence="2" id="KW-0436">Ligase</keyword>
<dbReference type="Gene3D" id="3.30.300.30">
    <property type="match status" value="1"/>
</dbReference>
<dbReference type="InterPro" id="IPR020845">
    <property type="entry name" value="AMP-binding_CS"/>
</dbReference>
<sequence>MNEQAYLDNLRQLWAKNWPAGTPTTPQYPKGEKPLSEYLRAWAQEAPSRPAIHFYGYDLSYAELDKLSNQFANLLRNLGIQPGDGVAVFMPNCPQLHIAYFGIMKCGAIYVPVSPLSKEMELRYQLGDSKPKVVLCFDGLLSIVHPVCKDLGIKHVMATSYSELTPENPTIPLPDLFHAPKVELKEDILDLYRALASVSDEPLDYVPALDDVFALNYTGGTTGLPKGCEHTHRNIIGTAAAFSPVVFGNYSGEASNSIMLNFLPEFWIAGENAGMLFPMFAGNTLVLLARWDAVSFLEAVQYYKVNSCVMLVDSIDEVLNTPTLNDYDLSSIDTTPCISFIKKLNKDYRNRWRKLTGSTIFEAAFGMTETHTCDTFTKGLQDNDFDLSFDPVFVGLPVPGTEFKICDFTTGELKPLGDEGEILIRTATALKGYFNNPKASADLFAEGGWIRTGDLGMVTKEGFIRYMGRRKEMLKVNGMSVFPTEIEAIIGQHPSVASCGVIGRSDEKKGQVPVAFITLKPGYEETEESLRSWCKNAMAVFKVPEIKLMAQMPMTATGKIRKVELEKAL</sequence>
<feature type="domain" description="AMP-dependent synthetase/ligase" evidence="3">
    <location>
        <begin position="40"/>
        <end position="434"/>
    </location>
</feature>
<evidence type="ECO:0000259" key="4">
    <source>
        <dbReference type="Pfam" id="PF13193"/>
    </source>
</evidence>
<dbReference type="InterPro" id="IPR042099">
    <property type="entry name" value="ANL_N_sf"/>
</dbReference>
<dbReference type="OrthoDB" id="9799237at2"/>
<dbReference type="InterPro" id="IPR000873">
    <property type="entry name" value="AMP-dep_synth/lig_dom"/>
</dbReference>
<evidence type="ECO:0000313" key="6">
    <source>
        <dbReference type="Proteomes" id="UP000236340"/>
    </source>
</evidence>
<dbReference type="NCBIfam" id="NF004822">
    <property type="entry name" value="PRK06178.1"/>
    <property type="match status" value="1"/>
</dbReference>
<protein>
    <submittedName>
        <fullName evidence="5">Acyl-CoA synthetase</fullName>
    </submittedName>
</protein>
<dbReference type="PANTHER" id="PTHR24096">
    <property type="entry name" value="LONG-CHAIN-FATTY-ACID--COA LIGASE"/>
    <property type="match status" value="1"/>
</dbReference>
<dbReference type="Gene3D" id="3.40.50.12780">
    <property type="entry name" value="N-terminal domain of ligase-like"/>
    <property type="match status" value="1"/>
</dbReference>
<dbReference type="InterPro" id="IPR045851">
    <property type="entry name" value="AMP-bd_C_sf"/>
</dbReference>
<dbReference type="PROSITE" id="PS00455">
    <property type="entry name" value="AMP_BINDING"/>
    <property type="match status" value="1"/>
</dbReference>
<dbReference type="PANTHER" id="PTHR24096:SF149">
    <property type="entry name" value="AMP-BINDING DOMAIN-CONTAINING PROTEIN-RELATED"/>
    <property type="match status" value="1"/>
</dbReference>
<dbReference type="AlphaFoldDB" id="A0A2K2H5V8"/>
<comment type="caution">
    <text evidence="5">The sequence shown here is derived from an EMBL/GenBank/DDBJ whole genome shotgun (WGS) entry which is preliminary data.</text>
</comment>
<evidence type="ECO:0000256" key="2">
    <source>
        <dbReference type="ARBA" id="ARBA00022598"/>
    </source>
</evidence>
<dbReference type="EMBL" id="PPFX01000060">
    <property type="protein sequence ID" value="PNU18629.1"/>
    <property type="molecule type" value="Genomic_DNA"/>
</dbReference>
<evidence type="ECO:0000259" key="3">
    <source>
        <dbReference type="Pfam" id="PF00501"/>
    </source>
</evidence>
<comment type="similarity">
    <text evidence="1">Belongs to the ATP-dependent AMP-binding enzyme family.</text>
</comment>
<dbReference type="InterPro" id="IPR025110">
    <property type="entry name" value="AMP-bd_C"/>
</dbReference>
<dbReference type="Proteomes" id="UP000236340">
    <property type="component" value="Unassembled WGS sequence"/>
</dbReference>
<evidence type="ECO:0000313" key="5">
    <source>
        <dbReference type="EMBL" id="PNU18629.1"/>
    </source>
</evidence>
<evidence type="ECO:0000256" key="1">
    <source>
        <dbReference type="ARBA" id="ARBA00006432"/>
    </source>
</evidence>
<gene>
    <name evidence="5" type="ORF">C2E25_16650</name>
</gene>